<dbReference type="Proteomes" id="UP001141806">
    <property type="component" value="Unassembled WGS sequence"/>
</dbReference>
<proteinExistence type="predicted"/>
<name>A0A9Q0GTH7_9MAGN</name>
<dbReference type="AlphaFoldDB" id="A0A9Q0GTH7"/>
<protein>
    <submittedName>
        <fullName evidence="1">Uncharacterized protein</fullName>
    </submittedName>
</protein>
<accession>A0A9Q0GTH7</accession>
<dbReference type="OrthoDB" id="362021at2759"/>
<keyword evidence="2" id="KW-1185">Reference proteome</keyword>
<sequence length="107" mass="11770">MTDVLSPNLSMALRQRAPLVSHLQSPTSLFFLGFNNDQLECAQARAARAMAICRMPVAATALVPPSDPCLSKEQIIELSQNCVKFISKNVCDCPLLNLQLQNFIFSC</sequence>
<gene>
    <name evidence="1" type="ORF">NE237_030320</name>
</gene>
<organism evidence="1 2">
    <name type="scientific">Protea cynaroides</name>
    <dbReference type="NCBI Taxonomy" id="273540"/>
    <lineage>
        <taxon>Eukaryota</taxon>
        <taxon>Viridiplantae</taxon>
        <taxon>Streptophyta</taxon>
        <taxon>Embryophyta</taxon>
        <taxon>Tracheophyta</taxon>
        <taxon>Spermatophyta</taxon>
        <taxon>Magnoliopsida</taxon>
        <taxon>Proteales</taxon>
        <taxon>Proteaceae</taxon>
        <taxon>Protea</taxon>
    </lineage>
</organism>
<comment type="caution">
    <text evidence="1">The sequence shown here is derived from an EMBL/GenBank/DDBJ whole genome shotgun (WGS) entry which is preliminary data.</text>
</comment>
<reference evidence="1" key="1">
    <citation type="journal article" date="2023" name="Plant J.">
        <title>The genome of the king protea, Protea cynaroides.</title>
        <authorList>
            <person name="Chang J."/>
            <person name="Duong T.A."/>
            <person name="Schoeman C."/>
            <person name="Ma X."/>
            <person name="Roodt D."/>
            <person name="Barker N."/>
            <person name="Li Z."/>
            <person name="Van de Peer Y."/>
            <person name="Mizrachi E."/>
        </authorList>
    </citation>
    <scope>NUCLEOTIDE SEQUENCE</scope>
    <source>
        <tissue evidence="1">Young leaves</tissue>
    </source>
</reference>
<evidence type="ECO:0000313" key="1">
    <source>
        <dbReference type="EMBL" id="KAJ4953488.1"/>
    </source>
</evidence>
<dbReference type="EMBL" id="JAMYWD010000012">
    <property type="protein sequence ID" value="KAJ4953488.1"/>
    <property type="molecule type" value="Genomic_DNA"/>
</dbReference>
<evidence type="ECO:0000313" key="2">
    <source>
        <dbReference type="Proteomes" id="UP001141806"/>
    </source>
</evidence>